<reference evidence="2" key="1">
    <citation type="submission" date="2023-04" db="EMBL/GenBank/DDBJ databases">
        <title>Phytophthora fragariaefolia NBRC 109709.</title>
        <authorList>
            <person name="Ichikawa N."/>
            <person name="Sato H."/>
            <person name="Tonouchi N."/>
        </authorList>
    </citation>
    <scope>NUCLEOTIDE SEQUENCE</scope>
    <source>
        <strain evidence="2">NBRC 109709</strain>
    </source>
</reference>
<keyword evidence="3" id="KW-1185">Reference proteome</keyword>
<organism evidence="2 3">
    <name type="scientific">Phytophthora fragariaefolia</name>
    <dbReference type="NCBI Taxonomy" id="1490495"/>
    <lineage>
        <taxon>Eukaryota</taxon>
        <taxon>Sar</taxon>
        <taxon>Stramenopiles</taxon>
        <taxon>Oomycota</taxon>
        <taxon>Peronosporomycetes</taxon>
        <taxon>Peronosporales</taxon>
        <taxon>Peronosporaceae</taxon>
        <taxon>Phytophthora</taxon>
    </lineage>
</organism>
<sequence>MSRSLPTAPYAGPDPQHGPTLKNGVTRKGLVEEKPPLWTLPIERDVVCVLHNPTAVSEAEAKHSAAISAPHWGPMHSCRELRLAIALGIRVTTCAVDPL</sequence>
<comment type="caution">
    <text evidence="2">The sequence shown here is derived from an EMBL/GenBank/DDBJ whole genome shotgun (WGS) entry which is preliminary data.</text>
</comment>
<proteinExistence type="predicted"/>
<dbReference type="AlphaFoldDB" id="A0A9W6Y0J0"/>
<dbReference type="EMBL" id="BSXT01002534">
    <property type="protein sequence ID" value="GMF49478.1"/>
    <property type="molecule type" value="Genomic_DNA"/>
</dbReference>
<evidence type="ECO:0000256" key="1">
    <source>
        <dbReference type="SAM" id="MobiDB-lite"/>
    </source>
</evidence>
<evidence type="ECO:0000313" key="2">
    <source>
        <dbReference type="EMBL" id="GMF49478.1"/>
    </source>
</evidence>
<dbReference type="Proteomes" id="UP001165121">
    <property type="component" value="Unassembled WGS sequence"/>
</dbReference>
<protein>
    <submittedName>
        <fullName evidence="2">Unnamed protein product</fullName>
    </submittedName>
</protein>
<evidence type="ECO:0000313" key="3">
    <source>
        <dbReference type="Proteomes" id="UP001165121"/>
    </source>
</evidence>
<feature type="region of interest" description="Disordered" evidence="1">
    <location>
        <begin position="1"/>
        <end position="28"/>
    </location>
</feature>
<accession>A0A9W6Y0J0</accession>
<gene>
    <name evidence="2" type="ORF">Pfra01_001956700</name>
</gene>
<name>A0A9W6Y0J0_9STRA</name>